<organism evidence="3 4">
    <name type="scientific">Psilocybe cf. subviscida</name>
    <dbReference type="NCBI Taxonomy" id="2480587"/>
    <lineage>
        <taxon>Eukaryota</taxon>
        <taxon>Fungi</taxon>
        <taxon>Dikarya</taxon>
        <taxon>Basidiomycota</taxon>
        <taxon>Agaricomycotina</taxon>
        <taxon>Agaricomycetes</taxon>
        <taxon>Agaricomycetidae</taxon>
        <taxon>Agaricales</taxon>
        <taxon>Agaricineae</taxon>
        <taxon>Strophariaceae</taxon>
        <taxon>Psilocybe</taxon>
    </lineage>
</organism>
<evidence type="ECO:0000313" key="4">
    <source>
        <dbReference type="Proteomes" id="UP000567179"/>
    </source>
</evidence>
<feature type="compositionally biased region" description="Acidic residues" evidence="1">
    <location>
        <begin position="666"/>
        <end position="675"/>
    </location>
</feature>
<evidence type="ECO:0000256" key="2">
    <source>
        <dbReference type="SAM" id="Phobius"/>
    </source>
</evidence>
<evidence type="ECO:0008006" key="5">
    <source>
        <dbReference type="Google" id="ProtNLM"/>
    </source>
</evidence>
<gene>
    <name evidence="3" type="ORF">D9619_007199</name>
</gene>
<feature type="region of interest" description="Disordered" evidence="1">
    <location>
        <begin position="111"/>
        <end position="146"/>
    </location>
</feature>
<evidence type="ECO:0000313" key="3">
    <source>
        <dbReference type="EMBL" id="KAF5315265.1"/>
    </source>
</evidence>
<reference evidence="3 4" key="1">
    <citation type="journal article" date="2020" name="ISME J.">
        <title>Uncovering the hidden diversity of litter-decomposition mechanisms in mushroom-forming fungi.</title>
        <authorList>
            <person name="Floudas D."/>
            <person name="Bentzer J."/>
            <person name="Ahren D."/>
            <person name="Johansson T."/>
            <person name="Persson P."/>
            <person name="Tunlid A."/>
        </authorList>
    </citation>
    <scope>NUCLEOTIDE SEQUENCE [LARGE SCALE GENOMIC DNA]</scope>
    <source>
        <strain evidence="3 4">CBS 101986</strain>
    </source>
</reference>
<feature type="transmembrane region" description="Helical" evidence="2">
    <location>
        <begin position="156"/>
        <end position="181"/>
    </location>
</feature>
<keyword evidence="2" id="KW-0812">Transmembrane</keyword>
<feature type="compositionally biased region" description="Basic and acidic residues" evidence="1">
    <location>
        <begin position="226"/>
        <end position="237"/>
    </location>
</feature>
<feature type="region of interest" description="Disordered" evidence="1">
    <location>
        <begin position="389"/>
        <end position="430"/>
    </location>
</feature>
<feature type="region of interest" description="Disordered" evidence="1">
    <location>
        <begin position="1"/>
        <end position="41"/>
    </location>
</feature>
<feature type="region of interest" description="Disordered" evidence="1">
    <location>
        <begin position="71"/>
        <end position="90"/>
    </location>
</feature>
<dbReference type="OrthoDB" id="3256943at2759"/>
<dbReference type="Proteomes" id="UP000567179">
    <property type="component" value="Unassembled WGS sequence"/>
</dbReference>
<dbReference type="EMBL" id="JAACJJ010000043">
    <property type="protein sequence ID" value="KAF5315265.1"/>
    <property type="molecule type" value="Genomic_DNA"/>
</dbReference>
<feature type="region of interest" description="Disordered" evidence="1">
    <location>
        <begin position="564"/>
        <end position="591"/>
    </location>
</feature>
<keyword evidence="2" id="KW-0472">Membrane</keyword>
<feature type="compositionally biased region" description="Low complexity" evidence="1">
    <location>
        <begin position="124"/>
        <end position="138"/>
    </location>
</feature>
<evidence type="ECO:0000256" key="1">
    <source>
        <dbReference type="SAM" id="MobiDB-lite"/>
    </source>
</evidence>
<feature type="region of interest" description="Disordered" evidence="1">
    <location>
        <begin position="226"/>
        <end position="247"/>
    </location>
</feature>
<feature type="region of interest" description="Disordered" evidence="1">
    <location>
        <begin position="612"/>
        <end position="691"/>
    </location>
</feature>
<proteinExistence type="predicted"/>
<accession>A0A8H5EWJ1</accession>
<comment type="caution">
    <text evidence="3">The sequence shown here is derived from an EMBL/GenBank/DDBJ whole genome shotgun (WGS) entry which is preliminary data.</text>
</comment>
<keyword evidence="4" id="KW-1185">Reference proteome</keyword>
<feature type="compositionally biased region" description="Low complexity" evidence="1">
    <location>
        <begin position="389"/>
        <end position="409"/>
    </location>
</feature>
<protein>
    <recommendedName>
        <fullName evidence="5">Transmembrane protein</fullName>
    </recommendedName>
</protein>
<feature type="compositionally biased region" description="Gly residues" evidence="1">
    <location>
        <begin position="71"/>
        <end position="80"/>
    </location>
</feature>
<feature type="region of interest" description="Disordered" evidence="1">
    <location>
        <begin position="449"/>
        <end position="512"/>
    </location>
</feature>
<dbReference type="AlphaFoldDB" id="A0A8H5EWJ1"/>
<keyword evidence="2" id="KW-1133">Transmembrane helix</keyword>
<name>A0A8H5EWJ1_9AGAR</name>
<feature type="compositionally biased region" description="Low complexity" evidence="1">
    <location>
        <begin position="633"/>
        <end position="642"/>
    </location>
</feature>
<sequence length="774" mass="81328">MAASKLVRPRHPDLQEVEEDLEFGPPRHLPETEGAGGDDESVPCCDGEGADEEVLVRRQVWGEVELVGELQGGTTGGIHGGGREGGRRGRVGRRWRQSLATYIAGRRTTMATPTANLDAGPILAPTESPSSTSTADPAFTGTSSDAAKQNTKMSNLYLVTFLATLFILLLISGAIVMRSYFLRRRYQRRLEEALASGLVLAPRAQGGKRKRFGAKPGLFEVYVREPTRPTESGRGDAKYGPPSVGEKDTLLEKDPLGVVGGGGSSLQWGSWGTILPLSAQPIFVKRKYRGIAETSSSSPGRLININNIIDPDFQSADGGLSTRPPPSRFLNLFGIDSEAYSIAYVSAQHARETQRRTDAQAGAASRMRRFERTVFDAWGISGARRARRAATADANAHPNADTAPTAEPAHAPPSPGMTSTAAATAEQRANYDQEAARMQDHLAVFGVGWNPPPVPRPSPEENGTHVVGVPVPLPTPGEDSDSENEDESGPNAMVGGRAVRGQRPRSSRTTEQGVVLDAEFGVNSAGRAAAAVTPGTAAAAPAIVPRPASSAPALMYSLPSTPEAAIPQAPSAPTVEAPQDTTVASPPAPATPPVKIRVEMLQIAVLIAMPTPHRKCRASSSKPKTVSPPTPAPTKATTGTTTGRRPLSLDEDLDEVSVKSSSTDAEYIDCAESLDAENKGEESDEDDGDRPMPEVVLGVSRVQYQHPPTLNANSSGCVQVQAINANANVDEDDMLGVTASGTRVAMTLSTTVRRPAAAARGGSLGGSAAFGIPG</sequence>
<feature type="compositionally biased region" description="Acidic residues" evidence="1">
    <location>
        <begin position="478"/>
        <end position="488"/>
    </location>
</feature>